<accession>C0CRE6</accession>
<dbReference type="AlphaFoldDB" id="C0CRE6"/>
<dbReference type="EMBL" id="ACBZ01000185">
    <property type="protein sequence ID" value="EEG47657.1"/>
    <property type="molecule type" value="Genomic_DNA"/>
</dbReference>
<dbReference type="GO" id="GO:0016787">
    <property type="term" value="F:hydrolase activity"/>
    <property type="evidence" value="ECO:0007669"/>
    <property type="project" value="UniProtKB-KW"/>
</dbReference>
<keyword evidence="3" id="KW-1185">Reference proteome</keyword>
<dbReference type="Gene3D" id="3.40.50.1240">
    <property type="entry name" value="Phosphoglycerate mutase-like"/>
    <property type="match status" value="1"/>
</dbReference>
<protein>
    <recommendedName>
        <fullName evidence="4">Alpha-ribazole phosphatase</fullName>
    </recommendedName>
</protein>
<reference evidence="2 3" key="2">
    <citation type="submission" date="2009-02" db="EMBL/GenBank/DDBJ databases">
        <title>Draft genome sequence of Blautia hydrogenotrophica DSM 10507 (Ruminococcus hydrogenotrophicus DSM 10507).</title>
        <authorList>
            <person name="Sudarsanam P."/>
            <person name="Ley R."/>
            <person name="Guruge J."/>
            <person name="Turnbaugh P.J."/>
            <person name="Mahowald M."/>
            <person name="Liep D."/>
            <person name="Gordon J."/>
        </authorList>
    </citation>
    <scope>NUCLEOTIDE SEQUENCE [LARGE SCALE GENOMIC DNA]</scope>
    <source>
        <strain evidence="3">DSM 10507 / JCM 14656 / S5a33</strain>
    </source>
</reference>
<dbReference type="PATRIC" id="fig|476272.21.peg.136"/>
<gene>
    <name evidence="2" type="ORF">RUMHYD_03460</name>
</gene>
<dbReference type="CDD" id="cd07067">
    <property type="entry name" value="HP_PGM_like"/>
    <property type="match status" value="1"/>
</dbReference>
<dbReference type="PANTHER" id="PTHR20935">
    <property type="entry name" value="PHOSPHOGLYCERATE MUTASE-RELATED"/>
    <property type="match status" value="1"/>
</dbReference>
<name>C0CRE6_BLAHS</name>
<dbReference type="Proteomes" id="UP000003100">
    <property type="component" value="Unassembled WGS sequence"/>
</dbReference>
<reference evidence="2 3" key="1">
    <citation type="submission" date="2009-01" db="EMBL/GenBank/DDBJ databases">
        <authorList>
            <person name="Fulton L."/>
            <person name="Clifton S."/>
            <person name="Fulton B."/>
            <person name="Xu J."/>
            <person name="Minx P."/>
            <person name="Pepin K.H."/>
            <person name="Johnson M."/>
            <person name="Bhonagiri V."/>
            <person name="Nash W.E."/>
            <person name="Mardis E.R."/>
            <person name="Wilson R.K."/>
        </authorList>
    </citation>
    <scope>NUCLEOTIDE SEQUENCE [LARGE SCALE GENOMIC DNA]</scope>
    <source>
        <strain evidence="3">DSM 10507 / JCM 14656 / S5a33</strain>
    </source>
</reference>
<dbReference type="eggNOG" id="COG0406">
    <property type="taxonomic scope" value="Bacteria"/>
</dbReference>
<comment type="caution">
    <text evidence="2">The sequence shown here is derived from an EMBL/GenBank/DDBJ whole genome shotgun (WGS) entry which is preliminary data.</text>
</comment>
<dbReference type="HOGENOM" id="CLU_072580_0_0_9"/>
<sequence length="257" mass="30361">MLELRDIKDAKRRKSMKLLIIRHGDPNYSIDSLTEKGWREAEYLSERLSGMDIKKFYVSSMGRAKDTASFTLKKMGRSAEECKWLREFAPLICHPGEKEEKIVWDWLPQDWTKEERFYQKDHWFEPELLREAKVREEYEWVTGELDRLLERHGYVREGNYYRVREANTDTIVFFCHFGLGCVLLSHLLGISPMVLWHGFCAAPTSIAEVVTEERRKGIASFRMRAYGDTSHLYVKGEEPSNSARFCECYDNVQERHD</sequence>
<evidence type="ECO:0000256" key="1">
    <source>
        <dbReference type="ARBA" id="ARBA00022801"/>
    </source>
</evidence>
<dbReference type="Pfam" id="PF00300">
    <property type="entry name" value="His_Phos_1"/>
    <property type="match status" value="1"/>
</dbReference>
<evidence type="ECO:0008006" key="4">
    <source>
        <dbReference type="Google" id="ProtNLM"/>
    </source>
</evidence>
<dbReference type="PANTHER" id="PTHR20935:SF0">
    <property type="entry name" value="SERINE_THREONINE-PROTEIN PHOSPHATASE PGAM5, MITOCHONDRIAL"/>
    <property type="match status" value="1"/>
</dbReference>
<dbReference type="SUPFAM" id="SSF53254">
    <property type="entry name" value="Phosphoglycerate mutase-like"/>
    <property type="match status" value="1"/>
</dbReference>
<dbReference type="InterPro" id="IPR029033">
    <property type="entry name" value="His_PPase_superfam"/>
</dbReference>
<evidence type="ECO:0000313" key="2">
    <source>
        <dbReference type="EMBL" id="EEG47657.1"/>
    </source>
</evidence>
<organism evidence="2 3">
    <name type="scientific">Blautia hydrogenotrophica (strain DSM 10507 / JCM 14656 / S5a33)</name>
    <name type="common">Ruminococcus hydrogenotrophicus</name>
    <dbReference type="NCBI Taxonomy" id="476272"/>
    <lineage>
        <taxon>Bacteria</taxon>
        <taxon>Bacillati</taxon>
        <taxon>Bacillota</taxon>
        <taxon>Clostridia</taxon>
        <taxon>Lachnospirales</taxon>
        <taxon>Lachnospiraceae</taxon>
        <taxon>Blautia</taxon>
    </lineage>
</organism>
<keyword evidence="1" id="KW-0378">Hydrolase</keyword>
<dbReference type="InterPro" id="IPR013078">
    <property type="entry name" value="His_Pase_superF_clade-1"/>
</dbReference>
<proteinExistence type="predicted"/>
<dbReference type="InterPro" id="IPR051021">
    <property type="entry name" value="Mito_Ser/Thr_phosphatase"/>
</dbReference>
<evidence type="ECO:0000313" key="3">
    <source>
        <dbReference type="Proteomes" id="UP000003100"/>
    </source>
</evidence>
<dbReference type="SMART" id="SM00855">
    <property type="entry name" value="PGAM"/>
    <property type="match status" value="1"/>
</dbReference>